<accession>A0A1L7RJU3</accession>
<dbReference type="AlphaFoldDB" id="A0A1L7RJU3"/>
<reference evidence="1" key="1">
    <citation type="submission" date="2014-07" db="EMBL/GenBank/DDBJ databases">
        <authorList>
            <person name="Zhang J.E."/>
            <person name="Yang H."/>
            <person name="Guo J."/>
            <person name="Deng Z."/>
            <person name="Luo H."/>
            <person name="Luo M."/>
            <person name="Zhao B."/>
        </authorList>
    </citation>
    <scope>NUCLEOTIDE SEQUENCE</scope>
    <source>
        <strain evidence="1">AM4</strain>
    </source>
</reference>
<dbReference type="InterPro" id="IPR027417">
    <property type="entry name" value="P-loop_NTPase"/>
</dbReference>
<proteinExistence type="predicted"/>
<gene>
    <name evidence="1" type="ORF">AAM4_0375</name>
</gene>
<evidence type="ECO:0000313" key="1">
    <source>
        <dbReference type="EMBL" id="CED90270.1"/>
    </source>
</evidence>
<organism evidence="1">
    <name type="scientific">Actinomyces succiniciruminis</name>
    <dbReference type="NCBI Taxonomy" id="1522002"/>
    <lineage>
        <taxon>Bacteria</taxon>
        <taxon>Bacillati</taxon>
        <taxon>Actinomycetota</taxon>
        <taxon>Actinomycetes</taxon>
        <taxon>Actinomycetales</taxon>
        <taxon>Actinomycetaceae</taxon>
        <taxon>Actinomyces</taxon>
    </lineage>
</organism>
<name>A0A1L7RJU3_9ACTO</name>
<sequence length="547" mass="59794">MAEPVQGHTEPRLWTKPLRELTPETSLGFEVIDFARDFLSLELRPWQQWLLIHALELREDGAYRFRRVIVLVARQNGKSLLATVLASWWLFVDSLRYPRRVPPMDFKIVGTAQNLDIARGPWERVKTWCDPDPETPEAEDLAIPALQAVTAKVTDTNGKERILARSQAHYEIRAAKSARGKPAARVLMDELREQENWAAWNATSQTTKSFWSGQLWGVSNAGTPASVVLKKQRDVALENLAEWDKTVGAGAMSIDEYVASGRDTTVGLFEWSAPDDCSLDDVEGILAANPSIGHGSAITVEQCLSDAASMEEADYRTEVLCQWVAARVPTYISPKAWDETVMPASEVAALIPAGARTVWGVDTSLDRRMTYVAAAVFLSDGRPFVTVRAQRAGMMWLPSWLADLAEESGHFEVALQSKGCPALEFVEPLEAAGLTVHPIDGSTVGIATGRFRDRVRDGQLVTVAQPVARLGIEGGVTARYAENDAWSRVRSVTDIAPVIAETCALYGLEKCGGGAPEPVVPPPPAQIITRADLGGGPESQNLADVQF</sequence>
<dbReference type="Gene3D" id="3.40.50.300">
    <property type="entry name" value="P-loop containing nucleotide triphosphate hydrolases"/>
    <property type="match status" value="1"/>
</dbReference>
<protein>
    <submittedName>
        <fullName evidence="1">Phage Terminase</fullName>
    </submittedName>
</protein>
<dbReference type="EMBL" id="LK995470">
    <property type="protein sequence ID" value="CED90270.1"/>
    <property type="molecule type" value="Genomic_DNA"/>
</dbReference>